<evidence type="ECO:0000256" key="4">
    <source>
        <dbReference type="ARBA" id="ARBA00023018"/>
    </source>
</evidence>
<dbReference type="EMBL" id="KZ308407">
    <property type="protein sequence ID" value="KAG8229024.1"/>
    <property type="molecule type" value="Genomic_DNA"/>
</dbReference>
<evidence type="ECO:0000256" key="5">
    <source>
        <dbReference type="ARBA" id="ARBA00023065"/>
    </source>
</evidence>
<comment type="subcellular location">
    <subcellularLocation>
        <location evidence="10">Synaptic cell membrane</location>
        <topology evidence="10">Multi-pass membrane protein</topology>
    </subcellularLocation>
</comment>
<evidence type="ECO:0000256" key="3">
    <source>
        <dbReference type="ARBA" id="ARBA00022692"/>
    </source>
</evidence>
<evidence type="ECO:0000256" key="10">
    <source>
        <dbReference type="ARBA" id="ARBA00034099"/>
    </source>
</evidence>
<dbReference type="PRINTS" id="PR00252">
    <property type="entry name" value="NRIONCHANNEL"/>
</dbReference>
<dbReference type="GO" id="GO:0022848">
    <property type="term" value="F:acetylcholine-gated monoatomic cation-selective channel activity"/>
    <property type="evidence" value="ECO:0007669"/>
    <property type="project" value="InterPro"/>
</dbReference>
<keyword evidence="7" id="KW-0675">Receptor</keyword>
<dbReference type="InterPro" id="IPR002394">
    <property type="entry name" value="Nicotinic_acetylcholine_rcpt"/>
</dbReference>
<keyword evidence="1" id="KW-0813">Transport</keyword>
<sequence>MLPSDGDEQEYRLTRYLMSNYDPSVRPAENSSEPLKDEKNQILTTNCWLTQIWTDHHLRWNSSDFAGIKVVRIPYQRVWKPDIILYNNILAFYLSWVLILDCFGMETSVEDHFPRKV</sequence>
<evidence type="ECO:0000259" key="11">
    <source>
        <dbReference type="Pfam" id="PF02931"/>
    </source>
</evidence>
<accession>A0A8K0P2U6</accession>
<evidence type="ECO:0000256" key="9">
    <source>
        <dbReference type="ARBA" id="ARBA00023303"/>
    </source>
</evidence>
<evidence type="ECO:0000256" key="6">
    <source>
        <dbReference type="ARBA" id="ARBA00023136"/>
    </source>
</evidence>
<dbReference type="Proteomes" id="UP000792457">
    <property type="component" value="Unassembled WGS sequence"/>
</dbReference>
<evidence type="ECO:0000256" key="8">
    <source>
        <dbReference type="ARBA" id="ARBA00023286"/>
    </source>
</evidence>
<dbReference type="Pfam" id="PF02931">
    <property type="entry name" value="Neur_chan_LBD"/>
    <property type="match status" value="1"/>
</dbReference>
<dbReference type="GO" id="GO:0045211">
    <property type="term" value="C:postsynaptic membrane"/>
    <property type="evidence" value="ECO:0007669"/>
    <property type="project" value="InterPro"/>
</dbReference>
<reference evidence="12" key="1">
    <citation type="submission" date="2013-04" db="EMBL/GenBank/DDBJ databases">
        <authorList>
            <person name="Qu J."/>
            <person name="Murali S.C."/>
            <person name="Bandaranaike D."/>
            <person name="Bellair M."/>
            <person name="Blankenburg K."/>
            <person name="Chao H."/>
            <person name="Dinh H."/>
            <person name="Doddapaneni H."/>
            <person name="Downs B."/>
            <person name="Dugan-Rocha S."/>
            <person name="Elkadiri S."/>
            <person name="Gnanaolivu R.D."/>
            <person name="Hernandez B."/>
            <person name="Javaid M."/>
            <person name="Jayaseelan J.C."/>
            <person name="Lee S."/>
            <person name="Li M."/>
            <person name="Ming W."/>
            <person name="Munidasa M."/>
            <person name="Muniz J."/>
            <person name="Nguyen L."/>
            <person name="Ongeri F."/>
            <person name="Osuji N."/>
            <person name="Pu L.-L."/>
            <person name="Puazo M."/>
            <person name="Qu C."/>
            <person name="Quiroz J."/>
            <person name="Raj R."/>
            <person name="Weissenberger G."/>
            <person name="Xin Y."/>
            <person name="Zou X."/>
            <person name="Han Y."/>
            <person name="Richards S."/>
            <person name="Worley K."/>
            <person name="Muzny D."/>
            <person name="Gibbs R."/>
        </authorList>
    </citation>
    <scope>NUCLEOTIDE SEQUENCE</scope>
    <source>
        <strain evidence="12">Sampled in the wild</strain>
    </source>
</reference>
<keyword evidence="9" id="KW-0407">Ion channel</keyword>
<name>A0A8K0P2U6_LADFU</name>
<keyword evidence="2" id="KW-1003">Cell membrane</keyword>
<evidence type="ECO:0000256" key="1">
    <source>
        <dbReference type="ARBA" id="ARBA00022448"/>
    </source>
</evidence>
<dbReference type="Gene3D" id="2.70.170.10">
    <property type="entry name" value="Neurotransmitter-gated ion-channel ligand-binding domain"/>
    <property type="match status" value="1"/>
</dbReference>
<keyword evidence="3" id="KW-0812">Transmembrane</keyword>
<dbReference type="GO" id="GO:0004888">
    <property type="term" value="F:transmembrane signaling receptor activity"/>
    <property type="evidence" value="ECO:0007669"/>
    <property type="project" value="InterPro"/>
</dbReference>
<dbReference type="InterPro" id="IPR006201">
    <property type="entry name" value="Neur_channel"/>
</dbReference>
<reference evidence="12" key="2">
    <citation type="submission" date="2017-10" db="EMBL/GenBank/DDBJ databases">
        <title>Ladona fulva Genome sequencing and assembly.</title>
        <authorList>
            <person name="Murali S."/>
            <person name="Richards S."/>
            <person name="Bandaranaike D."/>
            <person name="Bellair M."/>
            <person name="Blankenburg K."/>
            <person name="Chao H."/>
            <person name="Dinh H."/>
            <person name="Doddapaneni H."/>
            <person name="Dugan-Rocha S."/>
            <person name="Elkadiri S."/>
            <person name="Gnanaolivu R."/>
            <person name="Hernandez B."/>
            <person name="Skinner E."/>
            <person name="Javaid M."/>
            <person name="Lee S."/>
            <person name="Li M."/>
            <person name="Ming W."/>
            <person name="Munidasa M."/>
            <person name="Muniz J."/>
            <person name="Nguyen L."/>
            <person name="Hughes D."/>
            <person name="Osuji N."/>
            <person name="Pu L.-L."/>
            <person name="Puazo M."/>
            <person name="Qu C."/>
            <person name="Quiroz J."/>
            <person name="Raj R."/>
            <person name="Weissenberger G."/>
            <person name="Xin Y."/>
            <person name="Zou X."/>
            <person name="Han Y."/>
            <person name="Worley K."/>
            <person name="Muzny D."/>
            <person name="Gibbs R."/>
        </authorList>
    </citation>
    <scope>NUCLEOTIDE SEQUENCE</scope>
    <source>
        <strain evidence="12">Sampled in the wild</strain>
    </source>
</reference>
<keyword evidence="6" id="KW-0472">Membrane</keyword>
<evidence type="ECO:0000313" key="13">
    <source>
        <dbReference type="Proteomes" id="UP000792457"/>
    </source>
</evidence>
<organism evidence="12 13">
    <name type="scientific">Ladona fulva</name>
    <name type="common">Scarce chaser dragonfly</name>
    <name type="synonym">Libellula fulva</name>
    <dbReference type="NCBI Taxonomy" id="123851"/>
    <lineage>
        <taxon>Eukaryota</taxon>
        <taxon>Metazoa</taxon>
        <taxon>Ecdysozoa</taxon>
        <taxon>Arthropoda</taxon>
        <taxon>Hexapoda</taxon>
        <taxon>Insecta</taxon>
        <taxon>Pterygota</taxon>
        <taxon>Palaeoptera</taxon>
        <taxon>Odonata</taxon>
        <taxon>Epiprocta</taxon>
        <taxon>Anisoptera</taxon>
        <taxon>Libelluloidea</taxon>
        <taxon>Libellulidae</taxon>
        <taxon>Ladona</taxon>
    </lineage>
</organism>
<dbReference type="OrthoDB" id="5975154at2759"/>
<dbReference type="SUPFAM" id="SSF63712">
    <property type="entry name" value="Nicotinic receptor ligand binding domain-like"/>
    <property type="match status" value="1"/>
</dbReference>
<keyword evidence="5" id="KW-0406">Ion transport</keyword>
<evidence type="ECO:0000313" key="12">
    <source>
        <dbReference type="EMBL" id="KAG8229024.1"/>
    </source>
</evidence>
<keyword evidence="8" id="KW-1071">Ligand-gated ion channel</keyword>
<dbReference type="PRINTS" id="PR00254">
    <property type="entry name" value="NICOTINICR"/>
</dbReference>
<evidence type="ECO:0000256" key="7">
    <source>
        <dbReference type="ARBA" id="ARBA00023170"/>
    </source>
</evidence>
<protein>
    <recommendedName>
        <fullName evidence="11">Neurotransmitter-gated ion-channel ligand-binding domain-containing protein</fullName>
    </recommendedName>
</protein>
<dbReference type="InterPro" id="IPR036734">
    <property type="entry name" value="Neur_chan_lig-bd_sf"/>
</dbReference>
<keyword evidence="4" id="KW-0770">Synapse</keyword>
<dbReference type="PANTHER" id="PTHR18945">
    <property type="entry name" value="NEUROTRANSMITTER GATED ION CHANNEL"/>
    <property type="match status" value="1"/>
</dbReference>
<proteinExistence type="predicted"/>
<dbReference type="InterPro" id="IPR006202">
    <property type="entry name" value="Neur_chan_lig-bd"/>
</dbReference>
<keyword evidence="13" id="KW-1185">Reference proteome</keyword>
<dbReference type="AlphaFoldDB" id="A0A8K0P2U6"/>
<evidence type="ECO:0000256" key="2">
    <source>
        <dbReference type="ARBA" id="ARBA00022475"/>
    </source>
</evidence>
<feature type="domain" description="Neurotransmitter-gated ion-channel ligand-binding" evidence="11">
    <location>
        <begin position="10"/>
        <end position="89"/>
    </location>
</feature>
<gene>
    <name evidence="12" type="ORF">J437_LFUL007579</name>
</gene>
<comment type="caution">
    <text evidence="12">The sequence shown here is derived from an EMBL/GenBank/DDBJ whole genome shotgun (WGS) entry which is preliminary data.</text>
</comment>